<gene>
    <name evidence="4" type="ORF">TRAPUB_1030</name>
</gene>
<dbReference type="EMBL" id="MNAD01001083">
    <property type="protein sequence ID" value="OJT08095.1"/>
    <property type="molecule type" value="Genomic_DNA"/>
</dbReference>
<protein>
    <submittedName>
        <fullName evidence="4">Vegetative incompatibility protein HET-E-1</fullName>
    </submittedName>
</protein>
<feature type="region of interest" description="Disordered" evidence="1">
    <location>
        <begin position="639"/>
        <end position="665"/>
    </location>
</feature>
<dbReference type="AlphaFoldDB" id="A0A1M2VKH1"/>
<dbReference type="InterPro" id="IPR010730">
    <property type="entry name" value="HET"/>
</dbReference>
<dbReference type="OrthoDB" id="2732971at2759"/>
<proteinExistence type="predicted"/>
<evidence type="ECO:0000256" key="1">
    <source>
        <dbReference type="SAM" id="MobiDB-lite"/>
    </source>
</evidence>
<keyword evidence="5" id="KW-1185">Reference proteome</keyword>
<name>A0A1M2VKH1_TRAPU</name>
<dbReference type="PANTHER" id="PTHR10622:SF10">
    <property type="entry name" value="HET DOMAIN-CONTAINING PROTEIN"/>
    <property type="match status" value="1"/>
</dbReference>
<reference evidence="4 5" key="1">
    <citation type="submission" date="2016-10" db="EMBL/GenBank/DDBJ databases">
        <title>Genome sequence of the basidiomycete white-rot fungus Trametes pubescens.</title>
        <authorList>
            <person name="Makela M.R."/>
            <person name="Granchi Z."/>
            <person name="Peng M."/>
            <person name="De Vries R.P."/>
            <person name="Grigoriev I."/>
            <person name="Riley R."/>
            <person name="Hilden K."/>
        </authorList>
    </citation>
    <scope>NUCLEOTIDE SEQUENCE [LARGE SCALE GENOMIC DNA]</scope>
    <source>
        <strain evidence="4 5">FBCC735</strain>
    </source>
</reference>
<evidence type="ECO:0000313" key="5">
    <source>
        <dbReference type="Proteomes" id="UP000184267"/>
    </source>
</evidence>
<dbReference type="PANTHER" id="PTHR10622">
    <property type="entry name" value="HET DOMAIN-CONTAINING PROTEIN"/>
    <property type="match status" value="1"/>
</dbReference>
<dbReference type="STRING" id="154538.A0A1M2VKH1"/>
<feature type="domain" description="Heterokaryon incompatibility" evidence="2">
    <location>
        <begin position="25"/>
        <end position="131"/>
    </location>
</feature>
<sequence length="680" mass="74958">MWLLDTYTGQFEHVANPQDVPNPGYAILSHVWVKVGPSEQTFQDVQRLTAAALHAHIASSSTHSSPDVLAIPELCPKIRGFCALARKTGFRKVWIDTCCIDKTSSAELSEAINSMYQWYARAAICYAFLHDVPGDEDPHEPDSAFRTSEWFTRGWTLQELIAPSRVVFLSAEWFPLGTKASFADVIEEITGIDRDVLTRERALDSVSIARRMSWASRRSTTRVEDEAYALMGIFGVNIPTIYGEGRHAFVRLQEEILKRSNDQSILAWSDILDDRLLEQPSSGPDCVLSPSVVHNGVHEEEWEQNRLLASSARAFAQSGDVAPLRPEEFAAIIGAPFHPPEYTVTNSGMRMRVPLLTISVGPKTTHLAILACRTASRPDRLIALFLTPQPQSLVYLVGQYVRAAASVGDKTGETTFSRYRAITLATQHLSKSCMTTVYVPYRPPQHELAPDLAPYGPRRADYFGPCTVELLPWVRTRIQRAGYALQRDGDYGVNLAGPWSFDNEHVKDTTLVLVGADGEKEASVHLGLCFCQTRCCAYSRQPQSERTPQWSLSATVCATGRSACSSSTLGKRGAYVKRHIRAWENGAKTYKTVSVTVTLRFALLSDVGEVTRYSLDIDVQRRHGPASSLSSLSMGHAASSPVELSSSGGEANGYSPDRAGGIEDETEGDVLGYIGQYGSW</sequence>
<evidence type="ECO:0000259" key="2">
    <source>
        <dbReference type="Pfam" id="PF06985"/>
    </source>
</evidence>
<feature type="domain" description="DUF8212" evidence="3">
    <location>
        <begin position="247"/>
        <end position="406"/>
    </location>
</feature>
<accession>A0A1M2VKH1</accession>
<evidence type="ECO:0000259" key="3">
    <source>
        <dbReference type="Pfam" id="PF26640"/>
    </source>
</evidence>
<comment type="caution">
    <text evidence="4">The sequence shown here is derived from an EMBL/GenBank/DDBJ whole genome shotgun (WGS) entry which is preliminary data.</text>
</comment>
<dbReference type="InterPro" id="IPR058525">
    <property type="entry name" value="DUF8212"/>
</dbReference>
<dbReference type="Pfam" id="PF26640">
    <property type="entry name" value="DUF8212"/>
    <property type="match status" value="1"/>
</dbReference>
<dbReference type="Pfam" id="PF06985">
    <property type="entry name" value="HET"/>
    <property type="match status" value="1"/>
</dbReference>
<evidence type="ECO:0000313" key="4">
    <source>
        <dbReference type="EMBL" id="OJT08095.1"/>
    </source>
</evidence>
<dbReference type="Proteomes" id="UP000184267">
    <property type="component" value="Unassembled WGS sequence"/>
</dbReference>
<organism evidence="4 5">
    <name type="scientific">Trametes pubescens</name>
    <name type="common">White-rot fungus</name>
    <dbReference type="NCBI Taxonomy" id="154538"/>
    <lineage>
        <taxon>Eukaryota</taxon>
        <taxon>Fungi</taxon>
        <taxon>Dikarya</taxon>
        <taxon>Basidiomycota</taxon>
        <taxon>Agaricomycotina</taxon>
        <taxon>Agaricomycetes</taxon>
        <taxon>Polyporales</taxon>
        <taxon>Polyporaceae</taxon>
        <taxon>Trametes</taxon>
    </lineage>
</organism>